<protein>
    <recommendedName>
        <fullName evidence="3">Cell division protein FtsL</fullName>
    </recommendedName>
</protein>
<evidence type="ECO:0000313" key="2">
    <source>
        <dbReference type="Proteomes" id="UP000231152"/>
    </source>
</evidence>
<proteinExistence type="predicted"/>
<accession>A0A2M8LDD8</accession>
<name>A0A2M8LDD8_9BACT</name>
<reference evidence="1 2" key="1">
    <citation type="submission" date="2017-09" db="EMBL/GenBank/DDBJ databases">
        <title>Depth-based differentiation of microbial function through sediment-hosted aquifers and enrichment of novel symbionts in the deep terrestrial subsurface.</title>
        <authorList>
            <person name="Probst A.J."/>
            <person name="Ladd B."/>
            <person name="Jarett J.K."/>
            <person name="Geller-Mcgrath D.E."/>
            <person name="Sieber C.M."/>
            <person name="Emerson J.B."/>
            <person name="Anantharaman K."/>
            <person name="Thomas B.C."/>
            <person name="Malmstrom R."/>
            <person name="Stieglmeier M."/>
            <person name="Klingl A."/>
            <person name="Woyke T."/>
            <person name="Ryan C.M."/>
            <person name="Banfield J.F."/>
        </authorList>
    </citation>
    <scope>NUCLEOTIDE SEQUENCE [LARGE SCALE GENOMIC DNA]</scope>
    <source>
        <strain evidence="1">CG10_big_fil_rev_8_21_14_0_10_48_11</strain>
    </source>
</reference>
<dbReference type="AlphaFoldDB" id="A0A2M8LDD8"/>
<evidence type="ECO:0008006" key="3">
    <source>
        <dbReference type="Google" id="ProtNLM"/>
    </source>
</evidence>
<gene>
    <name evidence="1" type="ORF">COV04_04685</name>
</gene>
<comment type="caution">
    <text evidence="1">The sequence shown here is derived from an EMBL/GenBank/DDBJ whole genome shotgun (WGS) entry which is preliminary data.</text>
</comment>
<dbReference type="Proteomes" id="UP000231152">
    <property type="component" value="Unassembled WGS sequence"/>
</dbReference>
<dbReference type="EMBL" id="PFET01000016">
    <property type="protein sequence ID" value="PJE75471.1"/>
    <property type="molecule type" value="Genomic_DNA"/>
</dbReference>
<organism evidence="1 2">
    <name type="scientific">Candidatus Uhrbacteria bacterium CG10_big_fil_rev_8_21_14_0_10_48_11</name>
    <dbReference type="NCBI Taxonomy" id="1975037"/>
    <lineage>
        <taxon>Bacteria</taxon>
        <taxon>Candidatus Uhriibacteriota</taxon>
    </lineage>
</organism>
<sequence>MLKQKSQLKKTFFIFSGAARLLQRRVLVLSVIAALIFTYAGLANDVATEGYQLSTATEEIASLRKTQANLELDIAAARSLPRVAAAVGSLSLVPASSIEYATPTATAVAVR</sequence>
<evidence type="ECO:0000313" key="1">
    <source>
        <dbReference type="EMBL" id="PJE75471.1"/>
    </source>
</evidence>